<keyword evidence="3 5" id="KW-0808">Transferase</keyword>
<comment type="pathway">
    <text evidence="3">Cofactor biosynthesis; coenzyme A biosynthesis; CoA from (R)-pantothenate: step 5/5.</text>
</comment>
<accession>A0ABT9VT56</accession>
<keyword evidence="1 3" id="KW-0547">Nucleotide-binding</keyword>
<proteinExistence type="inferred from homology"/>
<evidence type="ECO:0000256" key="2">
    <source>
        <dbReference type="ARBA" id="ARBA00022840"/>
    </source>
</evidence>
<keyword evidence="2 3" id="KW-0067">ATP-binding</keyword>
<comment type="function">
    <text evidence="3">Catalyzes the phosphorylation of the 3'-hydroxyl group of dephosphocoenzyme A to form coenzyme A.</text>
</comment>
<name>A0ABT9VT56_9BACI</name>
<reference evidence="5 6" key="1">
    <citation type="submission" date="2023-07" db="EMBL/GenBank/DDBJ databases">
        <title>Genomic Encyclopedia of Type Strains, Phase IV (KMG-IV): sequencing the most valuable type-strain genomes for metagenomic binning, comparative biology and taxonomic classification.</title>
        <authorList>
            <person name="Goeker M."/>
        </authorList>
    </citation>
    <scope>NUCLEOTIDE SEQUENCE [LARGE SCALE GENOMIC DNA]</scope>
    <source>
        <strain evidence="5 6">DSM 12751</strain>
    </source>
</reference>
<comment type="catalytic activity">
    <reaction evidence="3">
        <text>3'-dephospho-CoA + ATP = ADP + CoA + H(+)</text>
        <dbReference type="Rhea" id="RHEA:18245"/>
        <dbReference type="ChEBI" id="CHEBI:15378"/>
        <dbReference type="ChEBI" id="CHEBI:30616"/>
        <dbReference type="ChEBI" id="CHEBI:57287"/>
        <dbReference type="ChEBI" id="CHEBI:57328"/>
        <dbReference type="ChEBI" id="CHEBI:456216"/>
        <dbReference type="EC" id="2.7.1.24"/>
    </reaction>
</comment>
<evidence type="ECO:0000256" key="1">
    <source>
        <dbReference type="ARBA" id="ARBA00022741"/>
    </source>
</evidence>
<evidence type="ECO:0000256" key="3">
    <source>
        <dbReference type="HAMAP-Rule" id="MF_00376"/>
    </source>
</evidence>
<dbReference type="InterPro" id="IPR001977">
    <property type="entry name" value="Depp_CoAkinase"/>
</dbReference>
<dbReference type="NCBIfam" id="TIGR00152">
    <property type="entry name" value="dephospho-CoA kinase"/>
    <property type="match status" value="1"/>
</dbReference>
<evidence type="ECO:0000256" key="4">
    <source>
        <dbReference type="NCBIfam" id="TIGR00152"/>
    </source>
</evidence>
<dbReference type="GO" id="GO:0004140">
    <property type="term" value="F:dephospho-CoA kinase activity"/>
    <property type="evidence" value="ECO:0007669"/>
    <property type="project" value="UniProtKB-EC"/>
</dbReference>
<dbReference type="Gene3D" id="3.40.50.300">
    <property type="entry name" value="P-loop containing nucleotide triphosphate hydrolases"/>
    <property type="match status" value="1"/>
</dbReference>
<dbReference type="PANTHER" id="PTHR10695">
    <property type="entry name" value="DEPHOSPHO-COA KINASE-RELATED"/>
    <property type="match status" value="1"/>
</dbReference>
<keyword evidence="6" id="KW-1185">Reference proteome</keyword>
<comment type="subcellular location">
    <subcellularLocation>
        <location evidence="3">Cytoplasm</location>
    </subcellularLocation>
</comment>
<dbReference type="EC" id="2.7.1.24" evidence="3 4"/>
<dbReference type="Pfam" id="PF01121">
    <property type="entry name" value="CoaE"/>
    <property type="match status" value="1"/>
</dbReference>
<comment type="similarity">
    <text evidence="3">Belongs to the CoaE family.</text>
</comment>
<feature type="binding site" evidence="3">
    <location>
        <begin position="17"/>
        <end position="22"/>
    </location>
    <ligand>
        <name>ATP</name>
        <dbReference type="ChEBI" id="CHEBI:30616"/>
    </ligand>
</feature>
<keyword evidence="3" id="KW-0963">Cytoplasm</keyword>
<dbReference type="SUPFAM" id="SSF52540">
    <property type="entry name" value="P-loop containing nucleoside triphosphate hydrolases"/>
    <property type="match status" value="1"/>
</dbReference>
<evidence type="ECO:0000313" key="5">
    <source>
        <dbReference type="EMBL" id="MDQ0164159.1"/>
    </source>
</evidence>
<keyword evidence="3" id="KW-0173">Coenzyme A biosynthesis</keyword>
<evidence type="ECO:0000313" key="6">
    <source>
        <dbReference type="Proteomes" id="UP001235840"/>
    </source>
</evidence>
<dbReference type="EMBL" id="JAUSTY010000001">
    <property type="protein sequence ID" value="MDQ0164159.1"/>
    <property type="molecule type" value="Genomic_DNA"/>
</dbReference>
<dbReference type="PANTHER" id="PTHR10695:SF46">
    <property type="entry name" value="BIFUNCTIONAL COENZYME A SYNTHASE-RELATED"/>
    <property type="match status" value="1"/>
</dbReference>
<dbReference type="Proteomes" id="UP001235840">
    <property type="component" value="Unassembled WGS sequence"/>
</dbReference>
<dbReference type="HAMAP" id="MF_00376">
    <property type="entry name" value="Dephospho_CoA_kinase"/>
    <property type="match status" value="1"/>
</dbReference>
<sequence>MAKEVIYMVIGLTGGIATGKSTVSRVLIDLGALVIDADKIAREVVKPGSPALLEIKEEFGENILLENGELDRKALGHIVFQNQEARLKLNSIIHPAIRAEMTKQKEEALENGHSFIVMDIPLLFESKLEHMVEQILVVYIPQAVQLERLMQRDKIDKQEALNRINSQISIEEKKHRGHAYVNNSGTIQETAQQLELILKKWSIIT</sequence>
<dbReference type="InterPro" id="IPR027417">
    <property type="entry name" value="P-loop_NTPase"/>
</dbReference>
<gene>
    <name evidence="3" type="primary">coaE</name>
    <name evidence="5" type="ORF">J2S11_000058</name>
</gene>
<organism evidence="5 6">
    <name type="scientific">Caldalkalibacillus horti</name>
    <dbReference type="NCBI Taxonomy" id="77523"/>
    <lineage>
        <taxon>Bacteria</taxon>
        <taxon>Bacillati</taxon>
        <taxon>Bacillota</taxon>
        <taxon>Bacilli</taxon>
        <taxon>Bacillales</taxon>
        <taxon>Bacillaceae</taxon>
        <taxon>Caldalkalibacillus</taxon>
    </lineage>
</organism>
<comment type="caution">
    <text evidence="5">The sequence shown here is derived from an EMBL/GenBank/DDBJ whole genome shotgun (WGS) entry which is preliminary data.</text>
</comment>
<dbReference type="CDD" id="cd02022">
    <property type="entry name" value="DPCK"/>
    <property type="match status" value="1"/>
</dbReference>
<protein>
    <recommendedName>
        <fullName evidence="3 4">Dephospho-CoA kinase</fullName>
        <ecNumber evidence="3 4">2.7.1.24</ecNumber>
    </recommendedName>
    <alternativeName>
        <fullName evidence="3">Dephosphocoenzyme A kinase</fullName>
    </alternativeName>
</protein>
<dbReference type="PROSITE" id="PS51219">
    <property type="entry name" value="DPCK"/>
    <property type="match status" value="1"/>
</dbReference>
<keyword evidence="3 5" id="KW-0418">Kinase</keyword>